<evidence type="ECO:0000256" key="2">
    <source>
        <dbReference type="ARBA" id="ARBA00023125"/>
    </source>
</evidence>
<evidence type="ECO:0000256" key="3">
    <source>
        <dbReference type="PROSITE-ProRule" id="PRU00169"/>
    </source>
</evidence>
<organism evidence="7 8">
    <name type="scientific">Shewanella khirikhana</name>
    <dbReference type="NCBI Taxonomy" id="1965282"/>
    <lineage>
        <taxon>Bacteria</taxon>
        <taxon>Pseudomonadati</taxon>
        <taxon>Pseudomonadota</taxon>
        <taxon>Gammaproteobacteria</taxon>
        <taxon>Alteromonadales</taxon>
        <taxon>Shewanellaceae</taxon>
        <taxon>Shewanella</taxon>
    </lineage>
</organism>
<dbReference type="InterPro" id="IPR001789">
    <property type="entry name" value="Sig_transdc_resp-reg_receiver"/>
</dbReference>
<feature type="region of interest" description="Disordered" evidence="4">
    <location>
        <begin position="123"/>
        <end position="144"/>
    </location>
</feature>
<name>A0ABM7DTH9_9GAMM</name>
<evidence type="ECO:0000259" key="5">
    <source>
        <dbReference type="PROSITE" id="PS50110"/>
    </source>
</evidence>
<reference evidence="8" key="1">
    <citation type="submission" date="2017-03" db="EMBL/GenBank/DDBJ databases">
        <title>Full genome sequence of a non-lethal Shewanella isolate that potentiates virulence of Vibio parahaemolyticus causing acute hepatopancreatic necrosis disease (AHPND) in shrimp.</title>
        <authorList>
            <person name="Prachumwat A."/>
            <person name="Sritunyalucksana K."/>
        </authorList>
    </citation>
    <scope>NUCLEOTIDE SEQUENCE [LARGE SCALE GENOMIC DNA]</scope>
    <source>
        <strain evidence="8">TH2012</strain>
    </source>
</reference>
<evidence type="ECO:0000313" key="8">
    <source>
        <dbReference type="Proteomes" id="UP000278437"/>
    </source>
</evidence>
<evidence type="ECO:0000313" key="7">
    <source>
        <dbReference type="EMBL" id="AZQ13018.1"/>
    </source>
</evidence>
<keyword evidence="2" id="KW-0238">DNA-binding</keyword>
<dbReference type="EMBL" id="CP020373">
    <property type="protein sequence ID" value="AZQ13018.1"/>
    <property type="molecule type" value="Genomic_DNA"/>
</dbReference>
<protein>
    <submittedName>
        <fullName evidence="7">Transcriptional regulatory protein YehT</fullName>
    </submittedName>
</protein>
<dbReference type="RefSeq" id="WP_126169136.1">
    <property type="nucleotide sequence ID" value="NZ_CP020373.1"/>
</dbReference>
<dbReference type="SUPFAM" id="SSF52172">
    <property type="entry name" value="CheY-like"/>
    <property type="match status" value="1"/>
</dbReference>
<sequence>MAKLRALLIDDEPLAHEVLRHHLAGHGDIEVLRSCYNAAEALAFLADNPVDLLFVDIQMPVLSGMALLKVLANRPQVIIVSAYSDYALEGFALDVTDYLQKPVGAARFAEALDKVRRRAAAALQAPSQEPSQEPMPSPVLSQAPRSGAETLAEASASLLVRVDREDRKLMIADIHYLEAYGNFVKIWLGDQCLLTASTLKQFQQRLPAGQFVQIHKSFVVNLAQVAARGSQRLSLKSGVQLKLGQAYRQALQGAWFG</sequence>
<accession>A0ABM7DTH9</accession>
<dbReference type="SMART" id="SM00850">
    <property type="entry name" value="LytTR"/>
    <property type="match status" value="1"/>
</dbReference>
<dbReference type="PROSITE" id="PS50110">
    <property type="entry name" value="RESPONSE_REGULATORY"/>
    <property type="match status" value="1"/>
</dbReference>
<dbReference type="PANTHER" id="PTHR48111">
    <property type="entry name" value="REGULATOR OF RPOS"/>
    <property type="match status" value="1"/>
</dbReference>
<dbReference type="InterPro" id="IPR011006">
    <property type="entry name" value="CheY-like_superfamily"/>
</dbReference>
<dbReference type="SMART" id="SM00448">
    <property type="entry name" value="REC"/>
    <property type="match status" value="1"/>
</dbReference>
<dbReference type="InterPro" id="IPR007492">
    <property type="entry name" value="LytTR_DNA-bd_dom"/>
</dbReference>
<gene>
    <name evidence="7" type="primary">yehT_3</name>
    <name evidence="7" type="ORF">STH12_03984</name>
</gene>
<dbReference type="Gene3D" id="3.40.50.2300">
    <property type="match status" value="1"/>
</dbReference>
<dbReference type="Proteomes" id="UP000278437">
    <property type="component" value="Chromosome"/>
</dbReference>
<dbReference type="PANTHER" id="PTHR48111:SF3">
    <property type="entry name" value="TRANSCRIPTIONAL REGULATORY PROTEIN BTSR"/>
    <property type="match status" value="1"/>
</dbReference>
<feature type="domain" description="Response regulatory" evidence="5">
    <location>
        <begin position="5"/>
        <end position="116"/>
    </location>
</feature>
<feature type="modified residue" description="4-aspartylphosphate" evidence="3">
    <location>
        <position position="56"/>
    </location>
</feature>
<evidence type="ECO:0000256" key="4">
    <source>
        <dbReference type="SAM" id="MobiDB-lite"/>
    </source>
</evidence>
<keyword evidence="3" id="KW-0597">Phosphoprotein</keyword>
<keyword evidence="8" id="KW-1185">Reference proteome</keyword>
<dbReference type="InterPro" id="IPR039420">
    <property type="entry name" value="WalR-like"/>
</dbReference>
<evidence type="ECO:0000256" key="1">
    <source>
        <dbReference type="ARBA" id="ARBA00023012"/>
    </source>
</evidence>
<dbReference type="PROSITE" id="PS50930">
    <property type="entry name" value="HTH_LYTTR"/>
    <property type="match status" value="1"/>
</dbReference>
<evidence type="ECO:0000259" key="6">
    <source>
        <dbReference type="PROSITE" id="PS50930"/>
    </source>
</evidence>
<keyword evidence="1" id="KW-0902">Two-component regulatory system</keyword>
<dbReference type="Pfam" id="PF04397">
    <property type="entry name" value="LytTR"/>
    <property type="match status" value="1"/>
</dbReference>
<dbReference type="Gene3D" id="2.40.50.1020">
    <property type="entry name" value="LytTr DNA-binding domain"/>
    <property type="match status" value="1"/>
</dbReference>
<feature type="domain" description="HTH LytTR-type" evidence="6">
    <location>
        <begin position="158"/>
        <end position="225"/>
    </location>
</feature>
<dbReference type="Pfam" id="PF00072">
    <property type="entry name" value="Response_reg"/>
    <property type="match status" value="1"/>
</dbReference>
<proteinExistence type="predicted"/>